<dbReference type="EMBL" id="JACSQP010000007">
    <property type="protein sequence ID" value="MBD7958335.1"/>
    <property type="molecule type" value="Genomic_DNA"/>
</dbReference>
<evidence type="ECO:0000259" key="2">
    <source>
        <dbReference type="Pfam" id="PF01882"/>
    </source>
</evidence>
<keyword evidence="4" id="KW-1185">Reference proteome</keyword>
<evidence type="ECO:0000313" key="3">
    <source>
        <dbReference type="EMBL" id="MBD7958335.1"/>
    </source>
</evidence>
<evidence type="ECO:0000313" key="4">
    <source>
        <dbReference type="Proteomes" id="UP000648352"/>
    </source>
</evidence>
<dbReference type="PANTHER" id="PTHR34351:SF1">
    <property type="entry name" value="SLR1927 PROTEIN"/>
    <property type="match status" value="1"/>
</dbReference>
<protein>
    <submittedName>
        <fullName evidence="3">DUF58 domain-containing protein</fullName>
    </submittedName>
</protein>
<dbReference type="Pfam" id="PF01882">
    <property type="entry name" value="DUF58"/>
    <property type="match status" value="1"/>
</dbReference>
<comment type="caution">
    <text evidence="3">The sequence shown here is derived from an EMBL/GenBank/DDBJ whole genome shotgun (WGS) entry which is preliminary data.</text>
</comment>
<organism evidence="3 4">
    <name type="scientific">Microbacterium pullorum</name>
    <dbReference type="NCBI Taxonomy" id="2762236"/>
    <lineage>
        <taxon>Bacteria</taxon>
        <taxon>Bacillati</taxon>
        <taxon>Actinomycetota</taxon>
        <taxon>Actinomycetes</taxon>
        <taxon>Micrococcales</taxon>
        <taxon>Microbacteriaceae</taxon>
        <taxon>Microbacterium</taxon>
    </lineage>
</organism>
<accession>A0ABR8S4G4</accession>
<proteinExistence type="predicted"/>
<keyword evidence="1" id="KW-0812">Transmembrane</keyword>
<feature type="transmembrane region" description="Helical" evidence="1">
    <location>
        <begin position="50"/>
        <end position="71"/>
    </location>
</feature>
<sequence>MTAAAEPATPTLVRRGDRGARAASSPTLRARYEASVAPTLAPVARQVARVLGVVTPLGWGVITVTLVATVAGATLGWWELTTLALCGAALLMVCAVFLVGRTQYDVALDLTRERVVVGERAVGNLTLGNPGTRPILPARVIMPVGHARPVFEVPRLAVGATHEDLFAIPTTRRAVLTVGPVSAVRGDPLGVFERTQAWSEPVELFVHPHTVGLGGMSAGFLRDLEGLPTRDLSPDDVSFHALREYAPGDDRRHVHWRSTARTGTLMVRQFEDTRRSHIVVTLSRNAAEYADPEEFELAVSAAGSIAIQAMRDDRQVSVLSQDLTLPTVTGRPLLDALSGIETAHAVPSTTELAARVKVEALQASIVVMLTGSRVSAPTLRAAATTLPGGARVLGVSCTLGAAAELRRLGDATVLTLGALSDLPVALRRVLS</sequence>
<dbReference type="PANTHER" id="PTHR34351">
    <property type="entry name" value="SLR1927 PROTEIN-RELATED"/>
    <property type="match status" value="1"/>
</dbReference>
<feature type="transmembrane region" description="Helical" evidence="1">
    <location>
        <begin position="77"/>
        <end position="99"/>
    </location>
</feature>
<feature type="domain" description="DUF58" evidence="2">
    <location>
        <begin position="242"/>
        <end position="362"/>
    </location>
</feature>
<name>A0ABR8S4G4_9MICO</name>
<dbReference type="InterPro" id="IPR002881">
    <property type="entry name" value="DUF58"/>
</dbReference>
<keyword evidence="1" id="KW-1133">Transmembrane helix</keyword>
<reference evidence="3 4" key="1">
    <citation type="submission" date="2020-08" db="EMBL/GenBank/DDBJ databases">
        <title>A Genomic Blueprint of the Chicken Gut Microbiome.</title>
        <authorList>
            <person name="Gilroy R."/>
            <person name="Ravi A."/>
            <person name="Getino M."/>
            <person name="Pursley I."/>
            <person name="Horton D.L."/>
            <person name="Alikhan N.-F."/>
            <person name="Baker D."/>
            <person name="Gharbi K."/>
            <person name="Hall N."/>
            <person name="Watson M."/>
            <person name="Adriaenssens E.M."/>
            <person name="Foster-Nyarko E."/>
            <person name="Jarju S."/>
            <person name="Secka A."/>
            <person name="Antonio M."/>
            <person name="Oren A."/>
            <person name="Chaudhuri R."/>
            <person name="La Ragione R.M."/>
            <person name="Hildebrand F."/>
            <person name="Pallen M.J."/>
        </authorList>
    </citation>
    <scope>NUCLEOTIDE SEQUENCE [LARGE SCALE GENOMIC DNA]</scope>
    <source>
        <strain evidence="3 4">Sa4CUA7</strain>
    </source>
</reference>
<evidence type="ECO:0000256" key="1">
    <source>
        <dbReference type="SAM" id="Phobius"/>
    </source>
</evidence>
<dbReference type="Proteomes" id="UP000648352">
    <property type="component" value="Unassembled WGS sequence"/>
</dbReference>
<keyword evidence="1" id="KW-0472">Membrane</keyword>
<dbReference type="RefSeq" id="WP_191719535.1">
    <property type="nucleotide sequence ID" value="NZ_JACSQP010000007.1"/>
</dbReference>
<gene>
    <name evidence="3" type="ORF">H9651_11840</name>
</gene>